<dbReference type="KEGG" id="psim:KR76_19210"/>
<evidence type="ECO:0000256" key="5">
    <source>
        <dbReference type="ARBA" id="ARBA00022801"/>
    </source>
</evidence>
<evidence type="ECO:0000256" key="2">
    <source>
        <dbReference type="ARBA" id="ARBA00011062"/>
    </source>
</evidence>
<dbReference type="OrthoDB" id="9780815at2"/>
<dbReference type="RefSeq" id="WP_052138871.1">
    <property type="nucleotide sequence ID" value="NZ_BJMC01000022.1"/>
</dbReference>
<keyword evidence="4" id="KW-0479">Metal-binding</keyword>
<comment type="catalytic activity">
    <reaction evidence="1">
        <text>a ribonucleoside 5'-phosphate + H2O = a ribonucleoside + phosphate</text>
        <dbReference type="Rhea" id="RHEA:12484"/>
        <dbReference type="ChEBI" id="CHEBI:15377"/>
        <dbReference type="ChEBI" id="CHEBI:18254"/>
        <dbReference type="ChEBI" id="CHEBI:43474"/>
        <dbReference type="ChEBI" id="CHEBI:58043"/>
        <dbReference type="EC" id="3.1.3.5"/>
    </reaction>
</comment>
<dbReference type="EMBL" id="CP009896">
    <property type="protein sequence ID" value="AJR18605.1"/>
    <property type="molecule type" value="Genomic_DNA"/>
</dbReference>
<dbReference type="Gene3D" id="3.40.1210.10">
    <property type="entry name" value="Survival protein SurE-like phosphatase/nucleotidase"/>
    <property type="match status" value="1"/>
</dbReference>
<reference evidence="6 7" key="1">
    <citation type="journal article" date="2015" name="Genome Announc.">
        <title>Complete Genome Sequence of Steroid-Transforming Nocardioides simplex VKM Ac-2033D.</title>
        <authorList>
            <person name="Shtratnikova V.Y."/>
            <person name="Schelkunov M.I."/>
            <person name="Pekov Y.A."/>
            <person name="Fokina V.V."/>
            <person name="Logacheva M.D."/>
            <person name="Sokolov S.L."/>
            <person name="Bragin E.Y."/>
            <person name="Ashapkin V.V."/>
            <person name="Donova M.V."/>
        </authorList>
    </citation>
    <scope>NUCLEOTIDE SEQUENCE [LARGE SCALE GENOMIC DNA]</scope>
    <source>
        <strain evidence="6 7">VKM Ac-2033D</strain>
    </source>
</reference>
<organism evidence="6 7">
    <name type="scientific">Nocardioides simplex</name>
    <name type="common">Arthrobacter simplex</name>
    <dbReference type="NCBI Taxonomy" id="2045"/>
    <lineage>
        <taxon>Bacteria</taxon>
        <taxon>Bacillati</taxon>
        <taxon>Actinomycetota</taxon>
        <taxon>Actinomycetes</taxon>
        <taxon>Propionibacteriales</taxon>
        <taxon>Nocardioidaceae</taxon>
        <taxon>Pimelobacter</taxon>
    </lineage>
</organism>
<accession>A0A0C5XBE5</accession>
<sequence length="354" mass="35516">MRPVPLAARLAVVGTALAAAVAATVSGSSAAPAPTQPAQSAKPGPTAAPLAGLKVLMTNDDSAQGRDAGFGTDGKGLYEMRRALCAAGADVLVVAPWAQQSGAGARMTPPGFSPVAFTVQAVAPPAAYAGDCATGSTGGAVFGVCVAASPCGSGTPTASPADTVNVALSRFAATYWSGGPDLVVSGTNFGQNIGATVNHSGTVGAVVTAHEYDVPAIAFSAEVPRDLAQIPNVPFAATADFGVRLIAALRQRRALDDGLVLNVNHPFVGAGEKLGRPVLTDIGLSSDLGLTFLDDVPRTGGTYRLVPGDPAPETRRNADTTALAQNRIAISALDGEWGRTTGRGRVAGVIAQLR</sequence>
<evidence type="ECO:0000313" key="6">
    <source>
        <dbReference type="EMBL" id="AJR18605.1"/>
    </source>
</evidence>
<dbReference type="SUPFAM" id="SSF64167">
    <property type="entry name" value="SurE-like"/>
    <property type="match status" value="1"/>
</dbReference>
<dbReference type="Pfam" id="PF01975">
    <property type="entry name" value="SurE"/>
    <property type="match status" value="1"/>
</dbReference>
<evidence type="ECO:0000256" key="3">
    <source>
        <dbReference type="ARBA" id="ARBA00012643"/>
    </source>
</evidence>
<dbReference type="EC" id="3.1.3.5" evidence="3"/>
<evidence type="ECO:0000256" key="1">
    <source>
        <dbReference type="ARBA" id="ARBA00000815"/>
    </source>
</evidence>
<dbReference type="InterPro" id="IPR002828">
    <property type="entry name" value="SurE-like_Pase/nucleotidase"/>
</dbReference>
<comment type="similarity">
    <text evidence="2">Belongs to the SurE nucleotidase family.</text>
</comment>
<evidence type="ECO:0000256" key="4">
    <source>
        <dbReference type="ARBA" id="ARBA00022723"/>
    </source>
</evidence>
<keyword evidence="7" id="KW-1185">Reference proteome</keyword>
<dbReference type="PANTHER" id="PTHR30457">
    <property type="entry name" value="5'-NUCLEOTIDASE SURE"/>
    <property type="match status" value="1"/>
</dbReference>
<dbReference type="GO" id="GO:0008253">
    <property type="term" value="F:5'-nucleotidase activity"/>
    <property type="evidence" value="ECO:0007669"/>
    <property type="project" value="UniProtKB-EC"/>
</dbReference>
<dbReference type="HOGENOM" id="CLU_784849_0_0_11"/>
<dbReference type="STRING" id="2045.KR76_19210"/>
<dbReference type="InterPro" id="IPR030048">
    <property type="entry name" value="SurE"/>
</dbReference>
<protein>
    <recommendedName>
        <fullName evidence="3">5'-nucleotidase</fullName>
        <ecNumber evidence="3">3.1.3.5</ecNumber>
    </recommendedName>
</protein>
<dbReference type="PANTHER" id="PTHR30457:SF0">
    <property type="entry name" value="PHOSPHATASE, PUTATIVE (AFU_ORTHOLOGUE AFUA_4G01070)-RELATED"/>
    <property type="match status" value="1"/>
</dbReference>
<dbReference type="GO" id="GO:0046872">
    <property type="term" value="F:metal ion binding"/>
    <property type="evidence" value="ECO:0007669"/>
    <property type="project" value="UniProtKB-KW"/>
</dbReference>
<dbReference type="InterPro" id="IPR036523">
    <property type="entry name" value="SurE-like_sf"/>
</dbReference>
<name>A0A0C5XBE5_NOCSI</name>
<proteinExistence type="inferred from homology"/>
<gene>
    <name evidence="6" type="ORF">KR76_19210</name>
</gene>
<dbReference type="AlphaFoldDB" id="A0A0C5XBE5"/>
<dbReference type="GeneID" id="96610936"/>
<evidence type="ECO:0000313" key="7">
    <source>
        <dbReference type="Proteomes" id="UP000030300"/>
    </source>
</evidence>
<keyword evidence="5 6" id="KW-0378">Hydrolase</keyword>
<dbReference type="Proteomes" id="UP000030300">
    <property type="component" value="Chromosome"/>
</dbReference>